<dbReference type="RefSeq" id="WP_010896675.1">
    <property type="nucleotide sequence ID" value="NC_002570.2"/>
</dbReference>
<dbReference type="PANTHER" id="PTHR10000:SF55">
    <property type="entry name" value="5-AMINO-6-(5-PHOSPHO-D-RIBITYLAMINO)URACIL PHOSPHATASE YCSE"/>
    <property type="match status" value="1"/>
</dbReference>
<organism evidence="1 2">
    <name type="scientific">Halalkalibacterium halodurans (strain ATCC BAA-125 / DSM 18197 / FERM 7344 / JCM 9153 / C-125)</name>
    <name type="common">Bacillus halodurans</name>
    <dbReference type="NCBI Taxonomy" id="272558"/>
    <lineage>
        <taxon>Bacteria</taxon>
        <taxon>Bacillati</taxon>
        <taxon>Bacillota</taxon>
        <taxon>Bacilli</taxon>
        <taxon>Bacillales</taxon>
        <taxon>Bacillaceae</taxon>
        <taxon>Halalkalibacterium (ex Joshi et al. 2022)</taxon>
    </lineage>
</organism>
<dbReference type="PROSITE" id="PS01228">
    <property type="entry name" value="COF_1"/>
    <property type="match status" value="1"/>
</dbReference>
<dbReference type="InterPro" id="IPR006379">
    <property type="entry name" value="HAD-SF_hydro_IIB"/>
</dbReference>
<keyword evidence="2" id="KW-1185">Reference proteome</keyword>
<dbReference type="SFLD" id="SFLDG01144">
    <property type="entry name" value="C2.B.4:_PGP_Like"/>
    <property type="match status" value="1"/>
</dbReference>
<dbReference type="CDD" id="cd07516">
    <property type="entry name" value="HAD_Pase"/>
    <property type="match status" value="1"/>
</dbReference>
<dbReference type="GeneID" id="87596056"/>
<dbReference type="PROSITE" id="PS01229">
    <property type="entry name" value="COF_2"/>
    <property type="match status" value="1"/>
</dbReference>
<dbReference type="GO" id="GO:0016791">
    <property type="term" value="F:phosphatase activity"/>
    <property type="evidence" value="ECO:0007669"/>
    <property type="project" value="TreeGrafter"/>
</dbReference>
<proteinExistence type="predicted"/>
<protein>
    <submittedName>
        <fullName evidence="1">BH0497 protein</fullName>
    </submittedName>
</protein>
<dbReference type="SFLD" id="SFLDG01140">
    <property type="entry name" value="C2.B:_Phosphomannomutase_and_P"/>
    <property type="match status" value="1"/>
</dbReference>
<dbReference type="PIR" id="A83712">
    <property type="entry name" value="A83712"/>
</dbReference>
<dbReference type="PANTHER" id="PTHR10000">
    <property type="entry name" value="PHOSPHOSERINE PHOSPHATASE"/>
    <property type="match status" value="1"/>
</dbReference>
<dbReference type="NCBIfam" id="TIGR01484">
    <property type="entry name" value="HAD-SF-IIB"/>
    <property type="match status" value="1"/>
</dbReference>
<dbReference type="AlphaFoldDB" id="Q9KFI2"/>
<reference evidence="1 2" key="1">
    <citation type="journal article" date="2000" name="Nucleic Acids Res.">
        <title>Complete genome sequence of the alkaliphilic bacterium Bacillus halodurans and genomic sequence comparison with Bacillus subtilis.</title>
        <authorList>
            <person name="Takami H."/>
            <person name="Nakasone K."/>
            <person name="Takaki Y."/>
            <person name="Maeno G."/>
            <person name="Sasaki R."/>
            <person name="Masui N."/>
            <person name="Fuji F."/>
            <person name="Hirama C."/>
            <person name="Nakamura Y."/>
            <person name="Ogasawara N."/>
            <person name="Kuhara S."/>
            <person name="Horikoshi K."/>
        </authorList>
    </citation>
    <scope>NUCLEOTIDE SEQUENCE [LARGE SCALE GENOMIC DNA]</scope>
    <source>
        <strain evidence="2">ATCC BAA-125 / DSM 18197 / FERM 7344 / JCM 9153 / C-125</strain>
    </source>
</reference>
<dbReference type="InterPro" id="IPR036412">
    <property type="entry name" value="HAD-like_sf"/>
</dbReference>
<sequence length="247" mass="27580">MGGPYKIIALDMDGTLLSSNHQISEGNRRAIEEARNHGVHVILSTGRSFMTSKEYMESLALDSYHITVNGSEIWHTSGELIERQMLHGQHIETMWKLKEQHNTTFWAVSTEKVWRGEFPENIHEHEWLKFGYDVPNQEIREQIEKELQAHSELEVTNSSPTNLEINAMGVSKAKALATVCERLGLTMANVLAMGDSLNDLAMIEEAGCGVAMGNAQEIVKEAADWVTGTNDEDGVAQAIRKFVLDNS</sequence>
<accession>Q9KFI2</accession>
<name>Q9KFI2_HALH5</name>
<dbReference type="KEGG" id="bha:BH0497"/>
<dbReference type="GO" id="GO:0000287">
    <property type="term" value="F:magnesium ion binding"/>
    <property type="evidence" value="ECO:0007669"/>
    <property type="project" value="TreeGrafter"/>
</dbReference>
<gene>
    <name evidence="1" type="ordered locus">BH0497</name>
</gene>
<dbReference type="Proteomes" id="UP000001258">
    <property type="component" value="Chromosome"/>
</dbReference>
<evidence type="ECO:0000313" key="2">
    <source>
        <dbReference type="Proteomes" id="UP000001258"/>
    </source>
</evidence>
<dbReference type="EMBL" id="BA000004">
    <property type="protein sequence ID" value="BAB04216.1"/>
    <property type="molecule type" value="Genomic_DNA"/>
</dbReference>
<dbReference type="SUPFAM" id="SSF56784">
    <property type="entry name" value="HAD-like"/>
    <property type="match status" value="1"/>
</dbReference>
<dbReference type="Gene3D" id="3.30.1240.10">
    <property type="match status" value="1"/>
</dbReference>
<dbReference type="Gene3D" id="3.40.50.1000">
    <property type="entry name" value="HAD superfamily/HAD-like"/>
    <property type="match status" value="1"/>
</dbReference>
<dbReference type="Pfam" id="PF08282">
    <property type="entry name" value="Hydrolase_3"/>
    <property type="match status" value="1"/>
</dbReference>
<evidence type="ECO:0000313" key="1">
    <source>
        <dbReference type="EMBL" id="BAB04216.1"/>
    </source>
</evidence>
<dbReference type="STRING" id="272558.gene:10726350"/>
<dbReference type="SFLD" id="SFLDS00003">
    <property type="entry name" value="Haloacid_Dehalogenase"/>
    <property type="match status" value="1"/>
</dbReference>
<dbReference type="GO" id="GO:0005829">
    <property type="term" value="C:cytosol"/>
    <property type="evidence" value="ECO:0007669"/>
    <property type="project" value="TreeGrafter"/>
</dbReference>
<dbReference type="HOGENOM" id="CLU_044146_0_1_9"/>
<dbReference type="InterPro" id="IPR023214">
    <property type="entry name" value="HAD_sf"/>
</dbReference>
<dbReference type="eggNOG" id="COG0561">
    <property type="taxonomic scope" value="Bacteria"/>
</dbReference>